<comment type="similarity">
    <text evidence="1">Belongs to the PspA/Vipp/IM30 family.</text>
</comment>
<organism evidence="3 4">
    <name type="scientific">Bacillus salacetis</name>
    <dbReference type="NCBI Taxonomy" id="2315464"/>
    <lineage>
        <taxon>Bacteria</taxon>
        <taxon>Bacillati</taxon>
        <taxon>Bacillota</taxon>
        <taxon>Bacilli</taxon>
        <taxon>Bacillales</taxon>
        <taxon>Bacillaceae</taxon>
        <taxon>Bacillus</taxon>
    </lineage>
</organism>
<dbReference type="Proteomes" id="UP000265801">
    <property type="component" value="Unassembled WGS sequence"/>
</dbReference>
<reference evidence="3 4" key="1">
    <citation type="submission" date="2018-09" db="EMBL/GenBank/DDBJ databases">
        <title>Bacillus saliacetes sp. nov., isolated from Thai shrimp paste (Ka-pi).</title>
        <authorList>
            <person name="Daroonpunt R."/>
            <person name="Tanasupawat S."/>
            <person name="Yiamsombut S."/>
        </authorList>
    </citation>
    <scope>NUCLEOTIDE SEQUENCE [LARGE SCALE GENOMIC DNA]</scope>
    <source>
        <strain evidence="3 4">SKP7-4</strain>
    </source>
</reference>
<evidence type="ECO:0000256" key="2">
    <source>
        <dbReference type="SAM" id="Coils"/>
    </source>
</evidence>
<sequence>MANLFNRLKDSITSDFHEMLDQKEKKNPIAMLNQYLRECETEVEKVRKLVERQYLLKQEFEKKYAETQKLADKRKYQAEVASQAGETELYEFALSEHDHFAERAERIQHSLDEAVKGLEELEKKYEEMKHKLKDMYIKRMELMGRENIARANHRMNKVLESSEGYTDKSFSRFEEMEAYLERLEHGVNTSYYRNSIDGRIAQLEKQMKNEETHSIS</sequence>
<dbReference type="InterPro" id="IPR007157">
    <property type="entry name" value="PspA_VIPP1"/>
</dbReference>
<dbReference type="OrthoDB" id="2366053at2"/>
<name>A0A3A1QVA8_9BACI</name>
<evidence type="ECO:0000313" key="4">
    <source>
        <dbReference type="Proteomes" id="UP000265801"/>
    </source>
</evidence>
<keyword evidence="2" id="KW-0175">Coiled coil</keyword>
<evidence type="ECO:0000256" key="1">
    <source>
        <dbReference type="ARBA" id="ARBA00043985"/>
    </source>
</evidence>
<evidence type="ECO:0000313" key="3">
    <source>
        <dbReference type="EMBL" id="RIW32264.1"/>
    </source>
</evidence>
<gene>
    <name evidence="3" type="ORF">D3H55_13390</name>
</gene>
<keyword evidence="4" id="KW-1185">Reference proteome</keyword>
<dbReference type="EMBL" id="QXIR01000018">
    <property type="protein sequence ID" value="RIW32264.1"/>
    <property type="molecule type" value="Genomic_DNA"/>
</dbReference>
<accession>A0A3A1QVA8</accession>
<protein>
    <submittedName>
        <fullName evidence="3">PspA/IM30 family protein</fullName>
    </submittedName>
</protein>
<dbReference type="PANTHER" id="PTHR31088">
    <property type="entry name" value="MEMBRANE-ASSOCIATED PROTEIN VIPP1, CHLOROPLASTIC"/>
    <property type="match status" value="1"/>
</dbReference>
<dbReference type="Pfam" id="PF04012">
    <property type="entry name" value="PspA_IM30"/>
    <property type="match status" value="1"/>
</dbReference>
<dbReference type="RefSeq" id="WP_119547443.1">
    <property type="nucleotide sequence ID" value="NZ_QXIR01000018.1"/>
</dbReference>
<dbReference type="PANTHER" id="PTHR31088:SF6">
    <property type="entry name" value="PHAGE SHOCK PROTEIN A"/>
    <property type="match status" value="1"/>
</dbReference>
<feature type="coiled-coil region" evidence="2">
    <location>
        <begin position="104"/>
        <end position="138"/>
    </location>
</feature>
<proteinExistence type="inferred from homology"/>
<comment type="caution">
    <text evidence="3">The sequence shown here is derived from an EMBL/GenBank/DDBJ whole genome shotgun (WGS) entry which is preliminary data.</text>
</comment>
<dbReference type="AlphaFoldDB" id="A0A3A1QVA8"/>